<proteinExistence type="inferred from homology"/>
<dbReference type="GO" id="GO:0004518">
    <property type="term" value="F:nuclease activity"/>
    <property type="evidence" value="ECO:0007669"/>
    <property type="project" value="UniProtKB-KW"/>
</dbReference>
<comment type="function">
    <text evidence="12">Transposase-derived protein that may have nuclease activity. Does not have transposase activity.</text>
</comment>
<evidence type="ECO:0000313" key="14">
    <source>
        <dbReference type="EMBL" id="CAH0731068.1"/>
    </source>
</evidence>
<keyword evidence="6" id="KW-0963">Cytoplasm</keyword>
<evidence type="ECO:0000256" key="3">
    <source>
        <dbReference type="ARBA" id="ARBA00004496"/>
    </source>
</evidence>
<gene>
    <name evidence="14" type="ORF">BINO364_LOCUS15981</name>
</gene>
<name>A0A8J9VUT5_9NEOP</name>
<sequence>MVDLIDIEDIEAAEMLELPRRHNRSRVRVNPIMELSDEGFRQKYRFKRYAMKIVDLVKEDLTRDGRGCPVSPEIQVCCALRSWARHEIQDDTADLHGVSQPFISKICKNIAETIARKSHTFIKMPATLREQEEPMQKFRRIANFPTVIGAIDCTHIKIKKPSEDGGQLYINRKGFASINVQVVCDADLKIMDIVTRWRGSVHDSRIFRESRLKQRFEAGAFSGILLGDSGYACTPYLFTPLLRTTTPQEQRYNNAHISTRNTVERCFGLWKQRFRCLLRGLYCNIETAKTTIVACAVLHNIAIDMKEDVFHSGFDANKANTQTSAAVALPVENNPIPATAANLIETSQLRRRYYSAQVCAQTQCALSIPITLILRWDDHSTQPERVKAQDRRLYVLSEARG</sequence>
<evidence type="ECO:0000256" key="5">
    <source>
        <dbReference type="ARBA" id="ARBA00015519"/>
    </source>
</evidence>
<evidence type="ECO:0000256" key="9">
    <source>
        <dbReference type="ARBA" id="ARBA00022801"/>
    </source>
</evidence>
<accession>A0A8J9VUT5</accession>
<evidence type="ECO:0000256" key="11">
    <source>
        <dbReference type="ARBA" id="ARBA00030126"/>
    </source>
</evidence>
<comment type="similarity">
    <text evidence="4">Belongs to the HARBI1 family.</text>
</comment>
<dbReference type="InterPro" id="IPR026103">
    <property type="entry name" value="HARBI1_animal"/>
</dbReference>
<dbReference type="Pfam" id="PF13359">
    <property type="entry name" value="DDE_Tnp_4"/>
    <property type="match status" value="1"/>
</dbReference>
<dbReference type="PANTHER" id="PTHR22930:SF289">
    <property type="entry name" value="DDE TNP4 DOMAIN-CONTAINING PROTEIN-RELATED"/>
    <property type="match status" value="1"/>
</dbReference>
<keyword evidence="15" id="KW-1185">Reference proteome</keyword>
<keyword evidence="7" id="KW-0540">Nuclease</keyword>
<evidence type="ECO:0000256" key="4">
    <source>
        <dbReference type="ARBA" id="ARBA00006958"/>
    </source>
</evidence>
<dbReference type="GO" id="GO:0005737">
    <property type="term" value="C:cytoplasm"/>
    <property type="evidence" value="ECO:0007669"/>
    <property type="project" value="UniProtKB-SubCell"/>
</dbReference>
<organism evidence="14 15">
    <name type="scientific">Brenthis ino</name>
    <name type="common">lesser marbled fritillary</name>
    <dbReference type="NCBI Taxonomy" id="405034"/>
    <lineage>
        <taxon>Eukaryota</taxon>
        <taxon>Metazoa</taxon>
        <taxon>Ecdysozoa</taxon>
        <taxon>Arthropoda</taxon>
        <taxon>Hexapoda</taxon>
        <taxon>Insecta</taxon>
        <taxon>Pterygota</taxon>
        <taxon>Neoptera</taxon>
        <taxon>Endopterygota</taxon>
        <taxon>Lepidoptera</taxon>
        <taxon>Glossata</taxon>
        <taxon>Ditrysia</taxon>
        <taxon>Papilionoidea</taxon>
        <taxon>Nymphalidae</taxon>
        <taxon>Heliconiinae</taxon>
        <taxon>Argynnini</taxon>
        <taxon>Brenthis</taxon>
    </lineage>
</organism>
<dbReference type="GO" id="GO:0046872">
    <property type="term" value="F:metal ion binding"/>
    <property type="evidence" value="ECO:0007669"/>
    <property type="project" value="UniProtKB-KW"/>
</dbReference>
<keyword evidence="8" id="KW-0479">Metal-binding</keyword>
<keyword evidence="9" id="KW-0378">Hydrolase</keyword>
<dbReference type="PRINTS" id="PR02086">
    <property type="entry name" value="PUTNUCHARBI1"/>
</dbReference>
<evidence type="ECO:0000256" key="6">
    <source>
        <dbReference type="ARBA" id="ARBA00022490"/>
    </source>
</evidence>
<comment type="subcellular location">
    <subcellularLocation>
        <location evidence="3">Cytoplasm</location>
    </subcellularLocation>
    <subcellularLocation>
        <location evidence="2">Nucleus</location>
    </subcellularLocation>
</comment>
<dbReference type="GO" id="GO:0005634">
    <property type="term" value="C:nucleus"/>
    <property type="evidence" value="ECO:0007669"/>
    <property type="project" value="UniProtKB-SubCell"/>
</dbReference>
<dbReference type="PANTHER" id="PTHR22930">
    <property type="match status" value="1"/>
</dbReference>
<dbReference type="GO" id="GO:0016787">
    <property type="term" value="F:hydrolase activity"/>
    <property type="evidence" value="ECO:0007669"/>
    <property type="project" value="UniProtKB-KW"/>
</dbReference>
<evidence type="ECO:0000256" key="8">
    <source>
        <dbReference type="ARBA" id="ARBA00022723"/>
    </source>
</evidence>
<comment type="cofactor">
    <cofactor evidence="1">
        <name>a divalent metal cation</name>
        <dbReference type="ChEBI" id="CHEBI:60240"/>
    </cofactor>
</comment>
<protein>
    <recommendedName>
        <fullName evidence="5">Putative nuclease HARBI1</fullName>
    </recommendedName>
    <alternativeName>
        <fullName evidence="11">Harbinger transposase-derived nuclease</fullName>
    </alternativeName>
</protein>
<evidence type="ECO:0000259" key="13">
    <source>
        <dbReference type="Pfam" id="PF13359"/>
    </source>
</evidence>
<evidence type="ECO:0000256" key="1">
    <source>
        <dbReference type="ARBA" id="ARBA00001968"/>
    </source>
</evidence>
<evidence type="ECO:0000256" key="10">
    <source>
        <dbReference type="ARBA" id="ARBA00023242"/>
    </source>
</evidence>
<evidence type="ECO:0000313" key="15">
    <source>
        <dbReference type="Proteomes" id="UP000838878"/>
    </source>
</evidence>
<feature type="domain" description="DDE Tnp4" evidence="13">
    <location>
        <begin position="151"/>
        <end position="300"/>
    </location>
</feature>
<evidence type="ECO:0000256" key="7">
    <source>
        <dbReference type="ARBA" id="ARBA00022722"/>
    </source>
</evidence>
<keyword evidence="10" id="KW-0539">Nucleus</keyword>
<dbReference type="OrthoDB" id="2430314at2759"/>
<reference evidence="14" key="1">
    <citation type="submission" date="2021-12" db="EMBL/GenBank/DDBJ databases">
        <authorList>
            <person name="Martin H S."/>
        </authorList>
    </citation>
    <scope>NUCLEOTIDE SEQUENCE</scope>
</reference>
<dbReference type="InterPro" id="IPR027806">
    <property type="entry name" value="HARBI1_dom"/>
</dbReference>
<evidence type="ECO:0000256" key="2">
    <source>
        <dbReference type="ARBA" id="ARBA00004123"/>
    </source>
</evidence>
<dbReference type="InterPro" id="IPR045249">
    <property type="entry name" value="HARBI1-like"/>
</dbReference>
<dbReference type="Proteomes" id="UP000838878">
    <property type="component" value="Chromosome 9"/>
</dbReference>
<dbReference type="AlphaFoldDB" id="A0A8J9VUT5"/>
<feature type="non-terminal residue" evidence="14">
    <location>
        <position position="401"/>
    </location>
</feature>
<evidence type="ECO:0000256" key="12">
    <source>
        <dbReference type="ARBA" id="ARBA00045850"/>
    </source>
</evidence>
<dbReference type="EMBL" id="OV170229">
    <property type="protein sequence ID" value="CAH0731068.1"/>
    <property type="molecule type" value="Genomic_DNA"/>
</dbReference>